<protein>
    <recommendedName>
        <fullName evidence="7">Phosphatidylglycerol lysyltransferase C-terminal domain-containing protein</fullName>
    </recommendedName>
</protein>
<reference evidence="8" key="2">
    <citation type="submission" date="2014-03" db="EMBL/GenBank/DDBJ databases">
        <title>Candidatus Competibacter-lineage genomes retrieved from metagenomes reveal functional metabolic diversity.</title>
        <authorList>
            <person name="McIlroy S.J."/>
            <person name="Albertsen M."/>
            <person name="Andresen E.K."/>
            <person name="Saunders A.M."/>
            <person name="Kristiansen R."/>
            <person name="Stokholm-Bjerregaard M."/>
            <person name="Nielsen K.L."/>
            <person name="Nielsen P.H."/>
        </authorList>
    </citation>
    <scope>NUCLEOTIDE SEQUENCE</scope>
    <source>
        <strain evidence="8">Run_A_D11</strain>
    </source>
</reference>
<keyword evidence="4 6" id="KW-1133">Transmembrane helix</keyword>
<dbReference type="Pfam" id="PF09924">
    <property type="entry name" value="LPG_synthase_C"/>
    <property type="match status" value="1"/>
</dbReference>
<keyword evidence="5 6" id="KW-0472">Membrane</keyword>
<feature type="transmembrane region" description="Helical" evidence="6">
    <location>
        <begin position="324"/>
        <end position="347"/>
    </location>
</feature>
<feature type="transmembrane region" description="Helical" evidence="6">
    <location>
        <begin position="122"/>
        <end position="150"/>
    </location>
</feature>
<evidence type="ECO:0000256" key="6">
    <source>
        <dbReference type="SAM" id="Phobius"/>
    </source>
</evidence>
<dbReference type="InterPro" id="IPR016181">
    <property type="entry name" value="Acyl_CoA_acyltransferase"/>
</dbReference>
<dbReference type="PANTHER" id="PTHR34697:SF2">
    <property type="entry name" value="PHOSPHATIDYLGLYCEROL LYSYLTRANSFERASE"/>
    <property type="match status" value="1"/>
</dbReference>
<evidence type="ECO:0000256" key="5">
    <source>
        <dbReference type="ARBA" id="ARBA00023136"/>
    </source>
</evidence>
<keyword evidence="3 6" id="KW-0812">Transmembrane</keyword>
<dbReference type="RefSeq" id="WP_048670537.1">
    <property type="nucleotide sequence ID" value="NZ_CBTJ020000020.1"/>
</dbReference>
<accession>W6M4B6</accession>
<evidence type="ECO:0000256" key="2">
    <source>
        <dbReference type="ARBA" id="ARBA00022475"/>
    </source>
</evidence>
<feature type="transmembrane region" description="Helical" evidence="6">
    <location>
        <begin position="367"/>
        <end position="386"/>
    </location>
</feature>
<dbReference type="SUPFAM" id="SSF55729">
    <property type="entry name" value="Acyl-CoA N-acyltransferases (Nat)"/>
    <property type="match status" value="1"/>
</dbReference>
<keyword evidence="9" id="KW-1185">Reference proteome</keyword>
<comment type="subcellular location">
    <subcellularLocation>
        <location evidence="1">Cell membrane</location>
        <topology evidence="1">Multi-pass membrane protein</topology>
    </subcellularLocation>
</comment>
<name>W6M4B6_9GAMM</name>
<feature type="transmembrane region" description="Helical" evidence="6">
    <location>
        <begin position="162"/>
        <end position="182"/>
    </location>
</feature>
<dbReference type="Proteomes" id="UP000035760">
    <property type="component" value="Unassembled WGS sequence"/>
</dbReference>
<proteinExistence type="predicted"/>
<dbReference type="GO" id="GO:0055091">
    <property type="term" value="P:phospholipid homeostasis"/>
    <property type="evidence" value="ECO:0007669"/>
    <property type="project" value="TreeGrafter"/>
</dbReference>
<feature type="transmembrane region" description="Helical" evidence="6">
    <location>
        <begin position="285"/>
        <end position="303"/>
    </location>
</feature>
<feature type="transmembrane region" description="Helical" evidence="6">
    <location>
        <begin position="46"/>
        <end position="71"/>
    </location>
</feature>
<gene>
    <name evidence="8" type="ORF">BN873_150217</name>
</gene>
<evidence type="ECO:0000256" key="1">
    <source>
        <dbReference type="ARBA" id="ARBA00004651"/>
    </source>
</evidence>
<dbReference type="NCBIfam" id="NF033480">
    <property type="entry name" value="bifunc_MprF"/>
    <property type="match status" value="1"/>
</dbReference>
<feature type="transmembrane region" description="Helical" evidence="6">
    <location>
        <begin position="448"/>
        <end position="469"/>
    </location>
</feature>
<evidence type="ECO:0000256" key="4">
    <source>
        <dbReference type="ARBA" id="ARBA00022989"/>
    </source>
</evidence>
<feature type="transmembrane region" description="Helical" evidence="6">
    <location>
        <begin position="236"/>
        <end position="265"/>
    </location>
</feature>
<feature type="transmembrane region" description="Helical" evidence="6">
    <location>
        <begin position="393"/>
        <end position="412"/>
    </location>
</feature>
<feature type="transmembrane region" description="Helical" evidence="6">
    <location>
        <begin position="83"/>
        <end position="102"/>
    </location>
</feature>
<dbReference type="STRING" id="1400863.BN873_150217"/>
<feature type="transmembrane region" description="Helical" evidence="6">
    <location>
        <begin position="493"/>
        <end position="513"/>
    </location>
</feature>
<sequence length="852" mass="94073">MKALIARVAGPAIGLGLFAMALWALHQALADYRYQDVTAYLGRLPLLNLATALAATALSYLVTTGYDWLALRYIRRPLPWRQFGFAALLSYAFSNSVGLSVLTSSSLRYRLYSSWGLTTVEIAKIVMFTTLTLWLGILTIGGAILALNPLDLATIPYLVLDSRWLGTLLLTPPVLYVLLGVLRRRPIPLDPWALPMVRPRLALPQIMVGALDWVMASVVLYALLPPGVDAGFGRILGIFLVAQLVGLLSHVPGGLGVFESLILLLLRDQVPSADLFGALLAYRSIYYLLPLGLAAITLGAYELRHQRERVLWLPRMVGPWVPVLLPHVVAFLALISGAVLLVSAATPAVQARLDWLEDLLPLSVLEVSHFASSLIGMSLLLLARGLQRRLDAAWLLAVILLATGIVASLLKGGDYEEAVILAFLLAGLLPSRRQFYRRASLFGERFTAGWLATIALVLISSIWLGVFSYKHLEYSHSLWWAFSFSGEGEAPRFLRAMVGALGVALFFGVAKLLRPAVFEPTLPTPDELAQARTMVAAFPHSYAHLALLGDKALLFAPGHDAFLMYGVAGRTWVAMGDPVAFREEDRRELAWEFRTLCERHDGWPVFYQVRPDNLGLYVELGLTLLKFGEEARVRLADFSLDGKARKTMRNNVNRLEREGYRFEVIEPAAVPALLPQLRQLSDAWLSAKNSREKGFSLGFFNEDYVCSGAVAVVWHAAQAVAFANLWQAGGCELSVDLMRYPPDSPNGLMDYLFIQTMLWGRAQGYEWFNLGMAPLAGLQNRSFAPLWNRFGALVFGGGETFYNFRGLHQYKDKFSPEWEARYLAAPGGLILPRVLSDLTALIAGGFRGVIGK</sequence>
<dbReference type="AlphaFoldDB" id="W6M4B6"/>
<dbReference type="OrthoDB" id="145485at2"/>
<evidence type="ECO:0000313" key="9">
    <source>
        <dbReference type="Proteomes" id="UP000035760"/>
    </source>
</evidence>
<comment type="caution">
    <text evidence="8">The sequence shown here is derived from an EMBL/GenBank/DDBJ whole genome shotgun (WGS) entry which is preliminary data.</text>
</comment>
<dbReference type="InterPro" id="IPR051211">
    <property type="entry name" value="PG_lysyltransferase"/>
</dbReference>
<feature type="domain" description="Phosphatidylglycerol lysyltransferase C-terminal" evidence="7">
    <location>
        <begin position="540"/>
        <end position="824"/>
    </location>
</feature>
<dbReference type="GO" id="GO:0016755">
    <property type="term" value="F:aminoacyltransferase activity"/>
    <property type="evidence" value="ECO:0007669"/>
    <property type="project" value="TreeGrafter"/>
</dbReference>
<reference evidence="8" key="1">
    <citation type="submission" date="2013-07" db="EMBL/GenBank/DDBJ databases">
        <authorList>
            <person name="McIlroy S."/>
        </authorList>
    </citation>
    <scope>NUCLEOTIDE SEQUENCE [LARGE SCALE GENOMIC DNA]</scope>
    <source>
        <strain evidence="8">Run_A_D11</strain>
    </source>
</reference>
<evidence type="ECO:0000259" key="7">
    <source>
        <dbReference type="Pfam" id="PF09924"/>
    </source>
</evidence>
<evidence type="ECO:0000313" key="8">
    <source>
        <dbReference type="EMBL" id="CDI01429.1"/>
    </source>
</evidence>
<evidence type="ECO:0000256" key="3">
    <source>
        <dbReference type="ARBA" id="ARBA00022692"/>
    </source>
</evidence>
<organism evidence="8 9">
    <name type="scientific">Candidatus Competibacter denitrificans Run_A_D11</name>
    <dbReference type="NCBI Taxonomy" id="1400863"/>
    <lineage>
        <taxon>Bacteria</taxon>
        <taxon>Pseudomonadati</taxon>
        <taxon>Pseudomonadota</taxon>
        <taxon>Gammaproteobacteria</taxon>
        <taxon>Candidatus Competibacteraceae</taxon>
        <taxon>Candidatus Competibacter</taxon>
    </lineage>
</organism>
<dbReference type="EMBL" id="CBTJ020000020">
    <property type="protein sequence ID" value="CDI01429.1"/>
    <property type="molecule type" value="Genomic_DNA"/>
</dbReference>
<feature type="transmembrane region" description="Helical" evidence="6">
    <location>
        <begin position="202"/>
        <end position="224"/>
    </location>
</feature>
<dbReference type="GO" id="GO:0005886">
    <property type="term" value="C:plasma membrane"/>
    <property type="evidence" value="ECO:0007669"/>
    <property type="project" value="UniProtKB-SubCell"/>
</dbReference>
<dbReference type="InterPro" id="IPR024320">
    <property type="entry name" value="LPG_synthase_C"/>
</dbReference>
<dbReference type="PANTHER" id="PTHR34697">
    <property type="entry name" value="PHOSPHATIDYLGLYCEROL LYSYLTRANSFERASE"/>
    <property type="match status" value="1"/>
</dbReference>
<keyword evidence="2" id="KW-1003">Cell membrane</keyword>